<feature type="domain" description="WAC" evidence="7">
    <location>
        <begin position="28"/>
        <end position="130"/>
    </location>
</feature>
<comment type="subcellular location">
    <subcellularLocation>
        <location evidence="1 3">Nucleus</location>
    </subcellularLocation>
</comment>
<keyword evidence="2 3" id="KW-0539">Nucleus</keyword>
<feature type="region of interest" description="Disordered" evidence="5">
    <location>
        <begin position="593"/>
        <end position="699"/>
    </location>
</feature>
<evidence type="ECO:0000256" key="4">
    <source>
        <dbReference type="SAM" id="Coils"/>
    </source>
</evidence>
<evidence type="ECO:0000256" key="3">
    <source>
        <dbReference type="PROSITE-ProRule" id="PRU00475"/>
    </source>
</evidence>
<gene>
    <name evidence="8" type="ORF">MVES_000771</name>
</gene>
<reference evidence="8 9" key="1">
    <citation type="submission" date="2017-10" db="EMBL/GenBank/DDBJ databases">
        <title>A novel species of cold-tolerant Malassezia isolated from bats.</title>
        <authorList>
            <person name="Lorch J.M."/>
            <person name="Palmer J.M."/>
            <person name="Vanderwolf K.J."/>
            <person name="Schmidt K.Z."/>
            <person name="Verant M.L."/>
            <person name="Weller T.J."/>
            <person name="Blehert D.S."/>
        </authorList>
    </citation>
    <scope>NUCLEOTIDE SEQUENCE [LARGE SCALE GENOMIC DNA]</scope>
    <source>
        <strain evidence="8 9">NWHC:44797-103</strain>
    </source>
</reference>
<proteinExistence type="predicted"/>
<feature type="compositionally biased region" description="Basic and acidic residues" evidence="5">
    <location>
        <begin position="684"/>
        <end position="697"/>
    </location>
</feature>
<evidence type="ECO:0000313" key="8">
    <source>
        <dbReference type="EMBL" id="PKI85104.1"/>
    </source>
</evidence>
<feature type="domain" description="DDT" evidence="6">
    <location>
        <begin position="343"/>
        <end position="406"/>
    </location>
</feature>
<feature type="compositionally biased region" description="Acidic residues" evidence="5">
    <location>
        <begin position="633"/>
        <end position="662"/>
    </location>
</feature>
<evidence type="ECO:0000256" key="1">
    <source>
        <dbReference type="ARBA" id="ARBA00004123"/>
    </source>
</evidence>
<evidence type="ECO:0000313" key="9">
    <source>
        <dbReference type="Proteomes" id="UP000232875"/>
    </source>
</evidence>
<evidence type="ECO:0000256" key="2">
    <source>
        <dbReference type="ARBA" id="ARBA00023242"/>
    </source>
</evidence>
<dbReference type="STRING" id="2020962.A0A2N1JEX9"/>
<dbReference type="GO" id="GO:0000781">
    <property type="term" value="C:chromosome, telomeric region"/>
    <property type="evidence" value="ECO:0007669"/>
    <property type="project" value="GOC"/>
</dbReference>
<organism evidence="8 9">
    <name type="scientific">Malassezia vespertilionis</name>
    <dbReference type="NCBI Taxonomy" id="2020962"/>
    <lineage>
        <taxon>Eukaryota</taxon>
        <taxon>Fungi</taxon>
        <taxon>Dikarya</taxon>
        <taxon>Basidiomycota</taxon>
        <taxon>Ustilaginomycotina</taxon>
        <taxon>Malasseziomycetes</taxon>
        <taxon>Malasseziales</taxon>
        <taxon>Malasseziaceae</taxon>
        <taxon>Malassezia</taxon>
    </lineage>
</organism>
<dbReference type="PROSITE" id="PS51136">
    <property type="entry name" value="WAC"/>
    <property type="match status" value="1"/>
</dbReference>
<keyword evidence="9" id="KW-1185">Reference proteome</keyword>
<feature type="compositionally biased region" description="Basic and acidic residues" evidence="5">
    <location>
        <begin position="616"/>
        <end position="632"/>
    </location>
</feature>
<protein>
    <submittedName>
        <fullName evidence="8">Uncharacterized protein</fullName>
    </submittedName>
</protein>
<dbReference type="AlphaFoldDB" id="A0A2N1JEX9"/>
<dbReference type="InterPro" id="IPR018501">
    <property type="entry name" value="DDT_dom"/>
</dbReference>
<sequence length="914" mass="104684">MPIVKRKAISPLPLADSLETAKKDGQNPSVFFLAATGEVFLDYDYYHQRIFQCELSGKSSLTYFEAAHSEEQQTLAIQRQFPDPLKVPVLNAVQFQITGRLDNLVDLVVERFKNRFFAEETVFVEIDGARHHGTILNVALCTAKKDPEATAQIPHFLGANLAVSMEEAARLDDPGQYLYTVALADGKASSTEANAEQLSRDRMLFSKSIVRKFLRDTMERDSQIGSAWYVRESLAKRYGILTTPSEEVLRMHEDIKEGKLSKRRKLADNDATIARRKAREDRKAKSADDQKRLDAKKLLKFPAEDLLLEPVTEKELHADTCGELPKRAQRPVLDGAEFLGVPLDTFEPFLMAYYFFLTLGTPLHISTIAYDDFDAALRHPTHEPACFLLNEMHGVLLNAIVRDGAHSRDLAPGIQAKKRRVEAPAPIIAAPEEPQPMNDSSSDISDPDEEDLPEKTVLDAAISMGRGWEKRILHADNLRAGWESAMAGCLAQRATPETLPRFYAILSYLTGVEHDDALQDGRCMALKCKTIEERYAHMPLEDKIQALLFLCQLVVVTKNVKTYYEECENHLTELRKERMEIIRARKRTLEQRHELDGIKKEHFEDQSENQPEEQLEEHPEEQFMQVDEKPVFSDDDTDSDSDSERDELAEEDELEDSEDSDAGSETNSETGSEHYKRAFGTRQESLREKAIQRDAEQSRQAQELARVRALQRETKQLNAERRRMDEEALRLGKHEQVIEREFRRYAMIPRLRPLGRDRFMSRYFWLDGIGTASLSTHGGNTAYQTGRVFVQSASNREWQNLSLNYEGGEPALAKRRAIEQGDENVSFGQWGVYTKPEQIEELIAWLRTKGTRENALKAQLLKYRDYIEGGMRKRIDDIALGWREPVETRRSSRVRTEQSAHMRLPYMTWRNTYH</sequence>
<dbReference type="InterPro" id="IPR028941">
    <property type="entry name" value="WHIM2_dom"/>
</dbReference>
<dbReference type="Proteomes" id="UP000232875">
    <property type="component" value="Unassembled WGS sequence"/>
</dbReference>
<feature type="coiled-coil region" evidence="4">
    <location>
        <begin position="700"/>
        <end position="730"/>
    </location>
</feature>
<evidence type="ECO:0000259" key="7">
    <source>
        <dbReference type="PROSITE" id="PS51136"/>
    </source>
</evidence>
<dbReference type="GO" id="GO:0031509">
    <property type="term" value="P:subtelomeric heterochromatin formation"/>
    <property type="evidence" value="ECO:0007669"/>
    <property type="project" value="TreeGrafter"/>
</dbReference>
<evidence type="ECO:0000256" key="5">
    <source>
        <dbReference type="SAM" id="MobiDB-lite"/>
    </source>
</evidence>
<dbReference type="GO" id="GO:0000785">
    <property type="term" value="C:chromatin"/>
    <property type="evidence" value="ECO:0007669"/>
    <property type="project" value="UniProtKB-ARBA"/>
</dbReference>
<feature type="region of interest" description="Disordered" evidence="5">
    <location>
        <begin position="429"/>
        <end position="451"/>
    </location>
</feature>
<evidence type="ECO:0000259" key="6">
    <source>
        <dbReference type="PROSITE" id="PS50827"/>
    </source>
</evidence>
<dbReference type="Pfam" id="PF10537">
    <property type="entry name" value="WAC_Acf1_DNA_bd"/>
    <property type="match status" value="1"/>
</dbReference>
<accession>A0A2N1JEX9</accession>
<dbReference type="InterPro" id="IPR013136">
    <property type="entry name" value="WSTF_Acf1_Cbp146"/>
</dbReference>
<feature type="compositionally biased region" description="Basic and acidic residues" evidence="5">
    <location>
        <begin position="593"/>
        <end position="605"/>
    </location>
</feature>
<dbReference type="Pfam" id="PF02791">
    <property type="entry name" value="DDT"/>
    <property type="match status" value="1"/>
</dbReference>
<name>A0A2N1JEX9_9BASI</name>
<keyword evidence="4" id="KW-0175">Coiled coil</keyword>
<dbReference type="Pfam" id="PF15613">
    <property type="entry name" value="WSD"/>
    <property type="match status" value="1"/>
</dbReference>
<feature type="compositionally biased region" description="Acidic residues" evidence="5">
    <location>
        <begin position="606"/>
        <end position="615"/>
    </location>
</feature>
<dbReference type="EMBL" id="KZ454988">
    <property type="protein sequence ID" value="PKI85104.1"/>
    <property type="molecule type" value="Genomic_DNA"/>
</dbReference>
<dbReference type="OrthoDB" id="332390at2759"/>
<dbReference type="PANTHER" id="PTHR32075:SF6">
    <property type="entry name" value="ISWI CHROMATIN-REMODELING COMPLEX SUBUNIT YPL216W-RELATED"/>
    <property type="match status" value="1"/>
</dbReference>
<dbReference type="PROSITE" id="PS50827">
    <property type="entry name" value="DDT"/>
    <property type="match status" value="1"/>
</dbReference>
<dbReference type="PANTHER" id="PTHR32075">
    <property type="entry name" value="ISWI CHROMATIN-REMODELING COMPLEX SUBUNIT YPL216W-RELATED"/>
    <property type="match status" value="1"/>
</dbReference>
<dbReference type="GO" id="GO:0005634">
    <property type="term" value="C:nucleus"/>
    <property type="evidence" value="ECO:0007669"/>
    <property type="project" value="UniProtKB-SubCell"/>
</dbReference>